<dbReference type="AlphaFoldDB" id="A0AAV7P5L1"/>
<evidence type="ECO:0000256" key="1">
    <source>
        <dbReference type="SAM" id="MobiDB-lite"/>
    </source>
</evidence>
<feature type="compositionally biased region" description="Basic residues" evidence="1">
    <location>
        <begin position="110"/>
        <end position="119"/>
    </location>
</feature>
<keyword evidence="3" id="KW-1185">Reference proteome</keyword>
<feature type="region of interest" description="Disordered" evidence="1">
    <location>
        <begin position="76"/>
        <end position="120"/>
    </location>
</feature>
<dbReference type="EMBL" id="JANPWB010000011">
    <property type="protein sequence ID" value="KAJ1123436.1"/>
    <property type="molecule type" value="Genomic_DNA"/>
</dbReference>
<comment type="caution">
    <text evidence="2">The sequence shown here is derived from an EMBL/GenBank/DDBJ whole genome shotgun (WGS) entry which is preliminary data.</text>
</comment>
<feature type="region of interest" description="Disordered" evidence="1">
    <location>
        <begin position="134"/>
        <end position="321"/>
    </location>
</feature>
<sequence>MTKRVAGHQRCHNPTPIRTARDCSKLRTSNLQQQLALQGSASNVVPHVAPSSLLADSWPRRSPQVFFSLAVTQDNGTGRARLPGPPAHHHTAARAARPTVSSPLGSPHSFRPRRSHHPPIRFQKASQAWIRHRHGLSAPPGPKRPYPFSPATLSMPQDGAPILRGAPSSHHHHRRLSPDTSGAPLGFRRARQVQPGSTTGPGRPSQADRPPHTPYLPRGASSPPQGGRPQDRTARVPGPGIRPMPRALRHSSAQTSRRGPRGRGPTPLRATAEGQLLTPTSPRLHGPRSDRPRDNSAPLSPKWRRISRARRRALTAPVRHA</sequence>
<accession>A0AAV7P5L1</accession>
<evidence type="ECO:0000313" key="2">
    <source>
        <dbReference type="EMBL" id="KAJ1123436.1"/>
    </source>
</evidence>
<gene>
    <name evidence="2" type="ORF">NDU88_001905</name>
</gene>
<reference evidence="2" key="1">
    <citation type="journal article" date="2022" name="bioRxiv">
        <title>Sequencing and chromosome-scale assembly of the giantPleurodeles waltlgenome.</title>
        <authorList>
            <person name="Brown T."/>
            <person name="Elewa A."/>
            <person name="Iarovenko S."/>
            <person name="Subramanian E."/>
            <person name="Araus A.J."/>
            <person name="Petzold A."/>
            <person name="Susuki M."/>
            <person name="Suzuki K.-i.T."/>
            <person name="Hayashi T."/>
            <person name="Toyoda A."/>
            <person name="Oliveira C."/>
            <person name="Osipova E."/>
            <person name="Leigh N.D."/>
            <person name="Simon A."/>
            <person name="Yun M.H."/>
        </authorList>
    </citation>
    <scope>NUCLEOTIDE SEQUENCE</scope>
    <source>
        <strain evidence="2">20211129_DDA</strain>
        <tissue evidence="2">Liver</tissue>
    </source>
</reference>
<protein>
    <submittedName>
        <fullName evidence="2">Uncharacterized protein</fullName>
    </submittedName>
</protein>
<feature type="compositionally biased region" description="Basic residues" evidence="1">
    <location>
        <begin position="302"/>
        <end position="321"/>
    </location>
</feature>
<evidence type="ECO:0000313" key="3">
    <source>
        <dbReference type="Proteomes" id="UP001066276"/>
    </source>
</evidence>
<proteinExistence type="predicted"/>
<dbReference type="Proteomes" id="UP001066276">
    <property type="component" value="Chromosome 7"/>
</dbReference>
<name>A0AAV7P5L1_PLEWA</name>
<feature type="compositionally biased region" description="Pro residues" evidence="1">
    <location>
        <begin position="139"/>
        <end position="148"/>
    </location>
</feature>
<organism evidence="2 3">
    <name type="scientific">Pleurodeles waltl</name>
    <name type="common">Iberian ribbed newt</name>
    <dbReference type="NCBI Taxonomy" id="8319"/>
    <lineage>
        <taxon>Eukaryota</taxon>
        <taxon>Metazoa</taxon>
        <taxon>Chordata</taxon>
        <taxon>Craniata</taxon>
        <taxon>Vertebrata</taxon>
        <taxon>Euteleostomi</taxon>
        <taxon>Amphibia</taxon>
        <taxon>Batrachia</taxon>
        <taxon>Caudata</taxon>
        <taxon>Salamandroidea</taxon>
        <taxon>Salamandridae</taxon>
        <taxon>Pleurodelinae</taxon>
        <taxon>Pleurodeles</taxon>
    </lineage>
</organism>